<organism evidence="2 3">
    <name type="scientific">Rhynchosporium agropyri</name>
    <dbReference type="NCBI Taxonomy" id="914238"/>
    <lineage>
        <taxon>Eukaryota</taxon>
        <taxon>Fungi</taxon>
        <taxon>Dikarya</taxon>
        <taxon>Ascomycota</taxon>
        <taxon>Pezizomycotina</taxon>
        <taxon>Leotiomycetes</taxon>
        <taxon>Helotiales</taxon>
        <taxon>Ploettnerulaceae</taxon>
        <taxon>Rhynchosporium</taxon>
    </lineage>
</organism>
<accession>A0A1E1KT39</accession>
<gene>
    <name evidence="2" type="ORF">RAG0_08937</name>
</gene>
<name>A0A1E1KT39_9HELO</name>
<proteinExistence type="predicted"/>
<keyword evidence="3" id="KW-1185">Reference proteome</keyword>
<dbReference type="Proteomes" id="UP000178912">
    <property type="component" value="Unassembled WGS sequence"/>
</dbReference>
<sequence>MAEEYMQLFVKALRDHDLPCDREALKSAFADPETQTAIQAWVDEYLSPETLLTKDEANLYAVLTKSGEAEKIAAQDSLIVQGLNDHEIQTAIEELKRSTAAIEKQSEALQLQQTALNALVKNEKRAIHARARTEKGQLRKWDVEKGHITAAIEDLSQSLMYQTADLELQSKASEAGVKQTVDSILKSDDKLLLSLQKLSSDLEPGLSDDDAIIERIRELCARLINSDISWKFELTKNRLIKYTVEGIRTKLDRVYLEGLGSAASNGHPDDEETNDLQEELESLYTEILPVAQMSAEQQFLEPALQAIAASDGQGQERTVKAVEYIHDCMIFLVNRIETFLERAEESQSHKMALKAVLEIAKKEVSQPEALSPVFAPSSPTRPNMQTRQKSSTSQAIPKVGKTRRSSGRFDEDIEPEQQLARNLGIILPAEGIPDHERANFLESMLAERLARLKGHAASLQSTTESSISSHLLDARLTLGLLYDSLLSDSSYHKVRLLDPKLEADVSLFEQDVSRLQDDLEKVDLHSLSARNVHREQLIERWSR</sequence>
<reference evidence="3" key="1">
    <citation type="submission" date="2016-03" db="EMBL/GenBank/DDBJ databases">
        <authorList>
            <person name="Guldener U."/>
        </authorList>
    </citation>
    <scope>NUCLEOTIDE SEQUENCE [LARGE SCALE GENOMIC DNA]</scope>
    <source>
        <strain evidence="3">04CH-RAC-A.6.1</strain>
    </source>
</reference>
<dbReference type="AlphaFoldDB" id="A0A1E1KT39"/>
<feature type="compositionally biased region" description="Polar residues" evidence="1">
    <location>
        <begin position="377"/>
        <end position="395"/>
    </location>
</feature>
<evidence type="ECO:0000313" key="2">
    <source>
        <dbReference type="EMBL" id="CZT01202.1"/>
    </source>
</evidence>
<dbReference type="EMBL" id="FJUX01000050">
    <property type="protein sequence ID" value="CZT01202.1"/>
    <property type="molecule type" value="Genomic_DNA"/>
</dbReference>
<dbReference type="OrthoDB" id="5314201at2759"/>
<evidence type="ECO:0000256" key="1">
    <source>
        <dbReference type="SAM" id="MobiDB-lite"/>
    </source>
</evidence>
<evidence type="ECO:0000313" key="3">
    <source>
        <dbReference type="Proteomes" id="UP000178912"/>
    </source>
</evidence>
<feature type="region of interest" description="Disordered" evidence="1">
    <location>
        <begin position="371"/>
        <end position="413"/>
    </location>
</feature>
<protein>
    <submittedName>
        <fullName evidence="2">Uncharacterized protein</fullName>
    </submittedName>
</protein>